<accession>A0A7I4YL43</accession>
<keyword evidence="1" id="KW-0963">Cytoplasm</keyword>
<dbReference type="InterPro" id="IPR008962">
    <property type="entry name" value="PapD-like_sf"/>
</dbReference>
<dbReference type="InterPro" id="IPR000535">
    <property type="entry name" value="MSP_dom"/>
</dbReference>
<name>A0A7I4YL43_HAECO</name>
<dbReference type="InterPro" id="IPR013783">
    <property type="entry name" value="Ig-like_fold"/>
</dbReference>
<dbReference type="OrthoDB" id="5873870at2759"/>
<feature type="compositionally biased region" description="Basic and acidic residues" evidence="2">
    <location>
        <begin position="154"/>
        <end position="172"/>
    </location>
</feature>
<sequence>MAAAAVTAEPQSTTAADKLSFVPSKSVTFMPNTSKQMAEMAITNESDKNVMFKMKSTRPGMFKMRPVYGVIPPNGKQTVRLIFNGLKPGQEAPRKERLTVVAAIAPSSCVDTEKIWKSHKYQEKLLEGDVGKRKFRILFFGINDKEEEEEEAREAERKAEELKREKEGKGGEKEVIERIKEKIVIQKEVVQAPQKKLVMVMYRDPKAPDSSSADEEEGDETDATLIPQPEQQKGASKPPPTGAQPASKSTQPPPAGAQPAVKTAPSKGAQPPSKASQPTPAKQSPATQPSPSQAPAKSSTTPAAGPAKSSPAPAPAPPAGQKKIDDDLAGLKTCRQNVNFQQRPSEPAPKK</sequence>
<feature type="compositionally biased region" description="Acidic residues" evidence="2">
    <location>
        <begin position="212"/>
        <end position="222"/>
    </location>
</feature>
<reference evidence="5" key="1">
    <citation type="submission" date="2020-12" db="UniProtKB">
        <authorList>
            <consortium name="WormBaseParasite"/>
        </authorList>
    </citation>
    <scope>IDENTIFICATION</scope>
    <source>
        <strain evidence="5">MHco3</strain>
    </source>
</reference>
<dbReference type="SUPFAM" id="SSF49354">
    <property type="entry name" value="PapD-like"/>
    <property type="match status" value="1"/>
</dbReference>
<feature type="compositionally biased region" description="Polar residues" evidence="2">
    <location>
        <begin position="334"/>
        <end position="344"/>
    </location>
</feature>
<evidence type="ECO:0000313" key="5">
    <source>
        <dbReference type="WBParaSite" id="HCON_00105360-00001"/>
    </source>
</evidence>
<evidence type="ECO:0000256" key="2">
    <source>
        <dbReference type="SAM" id="MobiDB-lite"/>
    </source>
</evidence>
<dbReference type="Pfam" id="PF00635">
    <property type="entry name" value="Motile_Sperm"/>
    <property type="match status" value="1"/>
</dbReference>
<dbReference type="AlphaFoldDB" id="A0A7I4YL43"/>
<feature type="region of interest" description="Disordered" evidence="2">
    <location>
        <begin position="202"/>
        <end position="351"/>
    </location>
</feature>
<feature type="domain" description="MSP" evidence="3">
    <location>
        <begin position="5"/>
        <end position="140"/>
    </location>
</feature>
<comment type="function">
    <text evidence="1">Central component in molecular interactions underlying sperm crawling. Forms an extensive filament system that extends from sperm villipoda, along the leading edge of the pseudopod.</text>
</comment>
<feature type="compositionally biased region" description="Low complexity" evidence="2">
    <location>
        <begin position="280"/>
        <end position="311"/>
    </location>
</feature>
<evidence type="ECO:0000313" key="4">
    <source>
        <dbReference type="Proteomes" id="UP000025227"/>
    </source>
</evidence>
<protein>
    <recommendedName>
        <fullName evidence="1">Major sperm protein</fullName>
    </recommendedName>
</protein>
<feature type="region of interest" description="Disordered" evidence="2">
    <location>
        <begin position="146"/>
        <end position="172"/>
    </location>
</feature>
<dbReference type="OMA" id="GAKTCMP"/>
<dbReference type="Gene3D" id="2.60.40.10">
    <property type="entry name" value="Immunoglobulins"/>
    <property type="match status" value="1"/>
</dbReference>
<dbReference type="Proteomes" id="UP000025227">
    <property type="component" value="Unplaced"/>
</dbReference>
<proteinExistence type="predicted"/>
<dbReference type="PROSITE" id="PS50202">
    <property type="entry name" value="MSP"/>
    <property type="match status" value="1"/>
</dbReference>
<dbReference type="WBParaSite" id="HCON_00105360-00001">
    <property type="protein sequence ID" value="HCON_00105360-00001"/>
    <property type="gene ID" value="HCON_00105360"/>
</dbReference>
<organism evidence="4 5">
    <name type="scientific">Haemonchus contortus</name>
    <name type="common">Barber pole worm</name>
    <dbReference type="NCBI Taxonomy" id="6289"/>
    <lineage>
        <taxon>Eukaryota</taxon>
        <taxon>Metazoa</taxon>
        <taxon>Ecdysozoa</taxon>
        <taxon>Nematoda</taxon>
        <taxon>Chromadorea</taxon>
        <taxon>Rhabditida</taxon>
        <taxon>Rhabditina</taxon>
        <taxon>Rhabditomorpha</taxon>
        <taxon>Strongyloidea</taxon>
        <taxon>Trichostrongylidae</taxon>
        <taxon>Haemonchus</taxon>
    </lineage>
</organism>
<evidence type="ECO:0000259" key="3">
    <source>
        <dbReference type="PROSITE" id="PS50202"/>
    </source>
</evidence>
<keyword evidence="4" id="KW-1185">Reference proteome</keyword>
<keyword evidence="1" id="KW-0206">Cytoskeleton</keyword>
<evidence type="ECO:0000256" key="1">
    <source>
        <dbReference type="RuleBase" id="RU003425"/>
    </source>
</evidence>